<evidence type="ECO:0000313" key="12">
    <source>
        <dbReference type="Proteomes" id="UP000270620"/>
    </source>
</evidence>
<evidence type="ECO:0000256" key="1">
    <source>
        <dbReference type="ARBA" id="ARBA00004571"/>
    </source>
</evidence>
<feature type="domain" description="TonB-dependent receptor plug" evidence="9">
    <location>
        <begin position="48"/>
        <end position="154"/>
    </location>
</feature>
<keyword evidence="4 7" id="KW-0812">Transmembrane</keyword>
<dbReference type="SUPFAM" id="SSF56935">
    <property type="entry name" value="Porins"/>
    <property type="match status" value="1"/>
</dbReference>
<dbReference type="GO" id="GO:0044718">
    <property type="term" value="P:siderophore transmembrane transport"/>
    <property type="evidence" value="ECO:0007669"/>
    <property type="project" value="TreeGrafter"/>
</dbReference>
<dbReference type="PROSITE" id="PS52016">
    <property type="entry name" value="TONB_DEPENDENT_REC_3"/>
    <property type="match status" value="1"/>
</dbReference>
<comment type="subcellular location">
    <subcellularLocation>
        <location evidence="1 7">Cell outer membrane</location>
        <topology evidence="1 7">Multi-pass membrane protein</topology>
    </subcellularLocation>
</comment>
<evidence type="ECO:0000256" key="4">
    <source>
        <dbReference type="ARBA" id="ARBA00022692"/>
    </source>
</evidence>
<dbReference type="InterPro" id="IPR039426">
    <property type="entry name" value="TonB-dep_rcpt-like"/>
</dbReference>
<dbReference type="Pfam" id="PF14905">
    <property type="entry name" value="OMP_b-brl_3"/>
    <property type="match status" value="1"/>
</dbReference>
<dbReference type="InterPro" id="IPR012910">
    <property type="entry name" value="Plug_dom"/>
</dbReference>
<evidence type="ECO:0000256" key="5">
    <source>
        <dbReference type="ARBA" id="ARBA00023136"/>
    </source>
</evidence>
<evidence type="ECO:0000256" key="2">
    <source>
        <dbReference type="ARBA" id="ARBA00022448"/>
    </source>
</evidence>
<dbReference type="OrthoDB" id="9758472at2"/>
<dbReference type="Gene3D" id="2.170.130.10">
    <property type="entry name" value="TonB-dependent receptor, plug domain"/>
    <property type="match status" value="1"/>
</dbReference>
<keyword evidence="11" id="KW-0675">Receptor</keyword>
<evidence type="ECO:0000256" key="6">
    <source>
        <dbReference type="ARBA" id="ARBA00023237"/>
    </source>
</evidence>
<keyword evidence="5 7" id="KW-0472">Membrane</keyword>
<gene>
    <name evidence="11" type="ORF">EJA19_10485</name>
</gene>
<dbReference type="InterPro" id="IPR036942">
    <property type="entry name" value="Beta-barrel_TonB_sf"/>
</dbReference>
<name>A0A3R9N5B2_9FLAO</name>
<dbReference type="GO" id="GO:0009279">
    <property type="term" value="C:cell outer membrane"/>
    <property type="evidence" value="ECO:0007669"/>
    <property type="project" value="UniProtKB-SubCell"/>
</dbReference>
<evidence type="ECO:0000259" key="9">
    <source>
        <dbReference type="Pfam" id="PF07715"/>
    </source>
</evidence>
<evidence type="ECO:0000256" key="3">
    <source>
        <dbReference type="ARBA" id="ARBA00022452"/>
    </source>
</evidence>
<comment type="similarity">
    <text evidence="7">Belongs to the TonB-dependent receptor family.</text>
</comment>
<sequence>MNKKTLLISAFCAASFFGFAQQQTDSTQVEQLEEVVITDSKFNLKRENSGKVITKITQKELQHLQGKTIAEIINSTVGIEINGTKSNAGQNLAYYVRGGRNRQVLVLIDGIALTDPSQIANDFDLRLLNPDQVESIEILKGASSTLYGTGAATAVINIKLKDASKDKITANFRSVFGTNQSQDDNNYAVEDFRNNVSVNGTLGDFNYLASFGNQYTDGLSAMSKGTESDVYNSINGNVKLGYAFSKQFKVTAYAGFDKFKTDFDDASTFMDADNRSTSKQYRIGIAPEFTYNKGSITLNAAYNDVERVIESGYPAEYFATSLVADLFNRYNFNDKFYTILGVNFQENDMESYVIPFGASTLEQSINPETATFNIVDPYANVVYVSDFGLNVNAGARLNNHSEYGSHVVYNINPSYRKAFGFGYLKGMASYSTAYITPSLYQLFEPAYGNTDLKPEENQTIEVGLEAGIKDKATLSLVYFTRNETNFIDFVDMGSYVYQYDNVADDFTASGLEFTANYTITKALKLNANMTYTKVEDDLNLRIPEFKGNARLDYNVLKNTFLSLAYQYNDDRNEAYFNNTTFATEDVTLESYSLLDFYVSHTILGNKLKLFANVNNIFNEDYQELYGYTTRGRNVNIGFNLSL</sequence>
<dbReference type="PANTHER" id="PTHR30069">
    <property type="entry name" value="TONB-DEPENDENT OUTER MEMBRANE RECEPTOR"/>
    <property type="match status" value="1"/>
</dbReference>
<dbReference type="AlphaFoldDB" id="A0A3R9N5B2"/>
<evidence type="ECO:0000256" key="8">
    <source>
        <dbReference type="SAM" id="SignalP"/>
    </source>
</evidence>
<feature type="chain" id="PRO_5018547198" evidence="8">
    <location>
        <begin position="21"/>
        <end position="642"/>
    </location>
</feature>
<dbReference type="InterPro" id="IPR037066">
    <property type="entry name" value="Plug_dom_sf"/>
</dbReference>
<comment type="caution">
    <text evidence="11">The sequence shown here is derived from an EMBL/GenBank/DDBJ whole genome shotgun (WGS) entry which is preliminary data.</text>
</comment>
<dbReference type="EMBL" id="RWBG01000004">
    <property type="protein sequence ID" value="RSK39341.1"/>
    <property type="molecule type" value="Genomic_DNA"/>
</dbReference>
<keyword evidence="8" id="KW-0732">Signal</keyword>
<dbReference type="RefSeq" id="WP_125468314.1">
    <property type="nucleotide sequence ID" value="NZ_RWBG01000004.1"/>
</dbReference>
<dbReference type="PANTHER" id="PTHR30069:SF50">
    <property type="entry name" value="TONB-DEPENDENT RECEPTOR HI_1217-RELATED"/>
    <property type="match status" value="1"/>
</dbReference>
<protein>
    <submittedName>
        <fullName evidence="11">TonB-dependent receptor</fullName>
    </submittedName>
</protein>
<evidence type="ECO:0000256" key="7">
    <source>
        <dbReference type="PROSITE-ProRule" id="PRU01360"/>
    </source>
</evidence>
<dbReference type="Gene3D" id="2.40.170.20">
    <property type="entry name" value="TonB-dependent receptor, beta-barrel domain"/>
    <property type="match status" value="1"/>
</dbReference>
<proteinExistence type="inferred from homology"/>
<dbReference type="InterPro" id="IPR041700">
    <property type="entry name" value="OMP_b-brl_3"/>
</dbReference>
<organism evidence="11 12">
    <name type="scientific">Mangrovimonas spongiae</name>
    <dbReference type="NCBI Taxonomy" id="2494697"/>
    <lineage>
        <taxon>Bacteria</taxon>
        <taxon>Pseudomonadati</taxon>
        <taxon>Bacteroidota</taxon>
        <taxon>Flavobacteriia</taxon>
        <taxon>Flavobacteriales</taxon>
        <taxon>Flavobacteriaceae</taxon>
        <taxon>Mangrovimonas</taxon>
    </lineage>
</organism>
<accession>A0A3R9N5B2</accession>
<feature type="signal peptide" evidence="8">
    <location>
        <begin position="1"/>
        <end position="20"/>
    </location>
</feature>
<keyword evidence="6 7" id="KW-0998">Cell outer membrane</keyword>
<keyword evidence="2 7" id="KW-0813">Transport</keyword>
<evidence type="ECO:0000313" key="11">
    <source>
        <dbReference type="EMBL" id="RSK39341.1"/>
    </source>
</evidence>
<dbReference type="GO" id="GO:0015344">
    <property type="term" value="F:siderophore uptake transmembrane transporter activity"/>
    <property type="evidence" value="ECO:0007669"/>
    <property type="project" value="TreeGrafter"/>
</dbReference>
<keyword evidence="12" id="KW-1185">Reference proteome</keyword>
<dbReference type="Pfam" id="PF07715">
    <property type="entry name" value="Plug"/>
    <property type="match status" value="1"/>
</dbReference>
<dbReference type="Proteomes" id="UP000270620">
    <property type="component" value="Unassembled WGS sequence"/>
</dbReference>
<evidence type="ECO:0000259" key="10">
    <source>
        <dbReference type="Pfam" id="PF14905"/>
    </source>
</evidence>
<keyword evidence="3 7" id="KW-1134">Transmembrane beta strand</keyword>
<feature type="domain" description="Outer membrane protein beta-barrel" evidence="10">
    <location>
        <begin position="447"/>
        <end position="625"/>
    </location>
</feature>
<reference evidence="11 12" key="1">
    <citation type="submission" date="2018-12" db="EMBL/GenBank/DDBJ databases">
        <title>Mangrovimonas spongiae sp. nov., a novel member of the genus Mangrovimonas isolated from marine sponge.</title>
        <authorList>
            <person name="Zhuang L."/>
            <person name="Luo L."/>
        </authorList>
    </citation>
    <scope>NUCLEOTIDE SEQUENCE [LARGE SCALE GENOMIC DNA]</scope>
    <source>
        <strain evidence="11 12">HN-E26</strain>
    </source>
</reference>